<sequence length="48" mass="5148">MLTLIAHAVVAAAHLPLRYLGVSVPLPVPGIEQRVLIGQYGIHEDGFD</sequence>
<gene>
    <name evidence="1" type="ORF">KUM34_028960</name>
</gene>
<evidence type="ECO:0000313" key="1">
    <source>
        <dbReference type="EMBL" id="UZF48411.1"/>
    </source>
</evidence>
<keyword evidence="1" id="KW-0614">Plasmid</keyword>
<protein>
    <submittedName>
        <fullName evidence="1">Uncharacterized protein</fullName>
    </submittedName>
</protein>
<dbReference type="EMBL" id="CP083976">
    <property type="protein sequence ID" value="UZF48411.1"/>
    <property type="molecule type" value="Genomic_DNA"/>
</dbReference>
<geneLocation type="plasmid" evidence="1 2">
    <name>pGD02.2.2</name>
</geneLocation>
<proteinExistence type="predicted"/>
<reference evidence="1 2" key="1">
    <citation type="journal article" date="2021" name="Front. Microbiol.">
        <title>Bacterial Transformation of Aromatic Monomers in Softwood Black Liquor.</title>
        <authorList>
            <person name="Navas L.E."/>
            <person name="Dexter G."/>
            <person name="Liu J."/>
            <person name="Levy-Booth D."/>
            <person name="Cho M."/>
            <person name="Jang S.K."/>
            <person name="Mansfield S.D."/>
            <person name="Renneckar S."/>
            <person name="Mohn W.W."/>
            <person name="Eltis L.D."/>
        </authorList>
    </citation>
    <scope>NUCLEOTIDE SEQUENCE [LARGE SCALE GENOMIC DNA]</scope>
    <source>
        <strain evidence="1 2">GD02</strain>
    </source>
</reference>
<evidence type="ECO:0000313" key="2">
    <source>
        <dbReference type="Proteomes" id="UP001162740"/>
    </source>
</evidence>
<name>A0AA47AE57_RHORH</name>
<organism evidence="1 2">
    <name type="scientific">Rhodococcus rhodochrous</name>
    <dbReference type="NCBI Taxonomy" id="1829"/>
    <lineage>
        <taxon>Bacteria</taxon>
        <taxon>Bacillati</taxon>
        <taxon>Actinomycetota</taxon>
        <taxon>Actinomycetes</taxon>
        <taxon>Mycobacteriales</taxon>
        <taxon>Nocardiaceae</taxon>
        <taxon>Rhodococcus</taxon>
    </lineage>
</organism>
<dbReference type="Proteomes" id="UP001162740">
    <property type="component" value="Plasmid pGD02.2.2"/>
</dbReference>
<accession>A0AA47AE57</accession>
<dbReference type="AlphaFoldDB" id="A0AA47AE57"/>
<dbReference type="RefSeq" id="WP_229582181.1">
    <property type="nucleotide sequence ID" value="NZ_CP083976.1"/>
</dbReference>